<keyword evidence="2" id="KW-0012">Acyltransferase</keyword>
<dbReference type="EMBL" id="PIOC01000017">
    <property type="protein sequence ID" value="RDW18110.1"/>
    <property type="molecule type" value="Genomic_DNA"/>
</dbReference>
<dbReference type="Gene3D" id="3.40.630.30">
    <property type="match status" value="1"/>
</dbReference>
<dbReference type="InterPro" id="IPR016181">
    <property type="entry name" value="Acyl_CoA_acyltransferase"/>
</dbReference>
<dbReference type="PROSITE" id="PS51186">
    <property type="entry name" value="GNAT"/>
    <property type="match status" value="1"/>
</dbReference>
<reference evidence="5" key="1">
    <citation type="submission" date="2017-11" db="EMBL/GenBank/DDBJ databases">
        <authorList>
            <person name="Zhu W."/>
        </authorList>
    </citation>
    <scope>NUCLEOTIDE SEQUENCE [LARGE SCALE GENOMIC DNA]</scope>
    <source>
        <strain evidence="5">CAU 1183</strain>
    </source>
</reference>
<name>A0A3D8PPQ1_9BACI</name>
<keyword evidence="5" id="KW-1185">Reference proteome</keyword>
<dbReference type="InterPro" id="IPR000182">
    <property type="entry name" value="GNAT_dom"/>
</dbReference>
<evidence type="ECO:0000256" key="2">
    <source>
        <dbReference type="ARBA" id="ARBA00023315"/>
    </source>
</evidence>
<comment type="caution">
    <text evidence="4">The sequence shown here is derived from an EMBL/GenBank/DDBJ whole genome shotgun (WGS) entry which is preliminary data.</text>
</comment>
<dbReference type="OrthoDB" id="8116329at2"/>
<dbReference type="Proteomes" id="UP000257143">
    <property type="component" value="Unassembled WGS sequence"/>
</dbReference>
<evidence type="ECO:0000313" key="4">
    <source>
        <dbReference type="EMBL" id="RDW18110.1"/>
    </source>
</evidence>
<dbReference type="SUPFAM" id="SSF55729">
    <property type="entry name" value="Acyl-CoA N-acyltransferases (Nat)"/>
    <property type="match status" value="1"/>
</dbReference>
<dbReference type="PANTHER" id="PTHR43800:SF1">
    <property type="entry name" value="PEPTIDYL-LYSINE N-ACETYLTRANSFERASE YJAB"/>
    <property type="match status" value="1"/>
</dbReference>
<protein>
    <submittedName>
        <fullName evidence="4">GNAT family N-acetyltransferase</fullName>
    </submittedName>
</protein>
<organism evidence="4 5">
    <name type="scientific">Oceanobacillus arenosus</name>
    <dbReference type="NCBI Taxonomy" id="1229153"/>
    <lineage>
        <taxon>Bacteria</taxon>
        <taxon>Bacillati</taxon>
        <taxon>Bacillota</taxon>
        <taxon>Bacilli</taxon>
        <taxon>Bacillales</taxon>
        <taxon>Bacillaceae</taxon>
        <taxon>Oceanobacillus</taxon>
    </lineage>
</organism>
<dbReference type="PANTHER" id="PTHR43800">
    <property type="entry name" value="PEPTIDYL-LYSINE N-ACETYLTRANSFERASE YJAB"/>
    <property type="match status" value="1"/>
</dbReference>
<sequence>MNNLSFYQATEDNIPELLDLTLRAYAPIRDLGIHFAAATANEELVRKNINENICFYMMDGDKIVATASVRMPWGNHHGPYEVPHIWWVAVDPEYKNNGYASKLLDYVEKDFLTEVLHCPSVSLGTAKEHPWLANMYLRRGYQVVGETDLGKGHTTVYFEKLLLGKNYKQR</sequence>
<dbReference type="Pfam" id="PF00583">
    <property type="entry name" value="Acetyltransf_1"/>
    <property type="match status" value="1"/>
</dbReference>
<evidence type="ECO:0000256" key="1">
    <source>
        <dbReference type="ARBA" id="ARBA00022679"/>
    </source>
</evidence>
<dbReference type="GO" id="GO:0016747">
    <property type="term" value="F:acyltransferase activity, transferring groups other than amino-acyl groups"/>
    <property type="evidence" value="ECO:0007669"/>
    <property type="project" value="InterPro"/>
</dbReference>
<proteinExistence type="predicted"/>
<accession>A0A3D8PPQ1</accession>
<evidence type="ECO:0000313" key="5">
    <source>
        <dbReference type="Proteomes" id="UP000257143"/>
    </source>
</evidence>
<dbReference type="AlphaFoldDB" id="A0A3D8PPQ1"/>
<evidence type="ECO:0000259" key="3">
    <source>
        <dbReference type="PROSITE" id="PS51186"/>
    </source>
</evidence>
<gene>
    <name evidence="4" type="ORF">CWR48_10990</name>
</gene>
<keyword evidence="1 4" id="KW-0808">Transferase</keyword>
<feature type="domain" description="N-acetyltransferase" evidence="3">
    <location>
        <begin position="4"/>
        <end position="163"/>
    </location>
</feature>
<dbReference type="RefSeq" id="WP_115773292.1">
    <property type="nucleotide sequence ID" value="NZ_PIOC01000017.1"/>
</dbReference>
<dbReference type="CDD" id="cd04301">
    <property type="entry name" value="NAT_SF"/>
    <property type="match status" value="1"/>
</dbReference>